<dbReference type="CDD" id="cd01658">
    <property type="entry name" value="Ribosomal_L30"/>
    <property type="match status" value="1"/>
</dbReference>
<dbReference type="OrthoDB" id="9812790at2"/>
<proteinExistence type="inferred from homology"/>
<dbReference type="AlphaFoldDB" id="W6TGX8"/>
<dbReference type="STRING" id="1399147.P618_200584"/>
<comment type="subunit">
    <text evidence="2">Part of the 50S ribosomal subunit.</text>
</comment>
<dbReference type="PANTHER" id="PTHR15892:SF2">
    <property type="entry name" value="LARGE RIBOSOMAL SUBUNIT PROTEIN UL30M"/>
    <property type="match status" value="1"/>
</dbReference>
<gene>
    <name evidence="7" type="ORF">P618_200584</name>
</gene>
<evidence type="ECO:0000256" key="1">
    <source>
        <dbReference type="ARBA" id="ARBA00007594"/>
    </source>
</evidence>
<evidence type="ECO:0000256" key="5">
    <source>
        <dbReference type="ARBA" id="ARBA00035492"/>
    </source>
</evidence>
<dbReference type="EMBL" id="AWTR02000059">
    <property type="protein sequence ID" value="ETZ07190.1"/>
    <property type="molecule type" value="Genomic_DNA"/>
</dbReference>
<protein>
    <recommendedName>
        <fullName evidence="5">50S ribosomal protein L30</fullName>
    </recommendedName>
</protein>
<evidence type="ECO:0000256" key="2">
    <source>
        <dbReference type="ARBA" id="ARBA00011838"/>
    </source>
</evidence>
<evidence type="ECO:0000256" key="3">
    <source>
        <dbReference type="ARBA" id="ARBA00022980"/>
    </source>
</evidence>
<feature type="domain" description="Large ribosomal subunit protein uL30-like ferredoxin-like fold" evidence="6">
    <location>
        <begin position="5"/>
        <end position="54"/>
    </location>
</feature>
<dbReference type="PIRSF" id="PIRSF002211">
    <property type="entry name" value="Ribosomal_L30_bac-type"/>
    <property type="match status" value="1"/>
</dbReference>
<organism evidence="7 8">
    <name type="scientific">Holospora obtusa F1</name>
    <dbReference type="NCBI Taxonomy" id="1399147"/>
    <lineage>
        <taxon>Bacteria</taxon>
        <taxon>Pseudomonadati</taxon>
        <taxon>Pseudomonadota</taxon>
        <taxon>Alphaproteobacteria</taxon>
        <taxon>Holosporales</taxon>
        <taxon>Holosporaceae</taxon>
        <taxon>Holospora</taxon>
    </lineage>
</organism>
<dbReference type="InterPro" id="IPR016082">
    <property type="entry name" value="Ribosomal_uL30_ferredoxin-like"/>
</dbReference>
<reference evidence="7 8" key="1">
    <citation type="journal article" date="2014" name="FEMS Microbiol. Lett.">
        <title>Draft genome sequences of three Holospora species (Holospora obtusa, Holospora undulata, and Holospora elegans), endonuclear symbiotic bacteria of the ciliate Paramecium caudatum.</title>
        <authorList>
            <person name="Dohra H."/>
            <person name="Tanaka K."/>
            <person name="Suzuki T."/>
            <person name="Fujishima M."/>
            <person name="Suzuki H."/>
        </authorList>
    </citation>
    <scope>NUCLEOTIDE SEQUENCE [LARGE SCALE GENOMIC DNA]</scope>
    <source>
        <strain evidence="7 8">F1</strain>
    </source>
</reference>
<dbReference type="InterPro" id="IPR036919">
    <property type="entry name" value="Ribo_uL30_ferredoxin-like_sf"/>
</dbReference>
<evidence type="ECO:0000259" key="6">
    <source>
        <dbReference type="Pfam" id="PF00327"/>
    </source>
</evidence>
<dbReference type="GO" id="GO:0015934">
    <property type="term" value="C:large ribosomal subunit"/>
    <property type="evidence" value="ECO:0007669"/>
    <property type="project" value="InterPro"/>
</dbReference>
<dbReference type="NCBIfam" id="TIGR01308">
    <property type="entry name" value="rpmD_bact"/>
    <property type="match status" value="1"/>
</dbReference>
<dbReference type="SUPFAM" id="SSF55129">
    <property type="entry name" value="Ribosomal protein L30p/L7e"/>
    <property type="match status" value="1"/>
</dbReference>
<accession>W6TGX8</accession>
<dbReference type="InterPro" id="IPR005996">
    <property type="entry name" value="Ribosomal_uL30_bac-type"/>
</dbReference>
<dbReference type="Pfam" id="PF00327">
    <property type="entry name" value="Ribosomal_L30"/>
    <property type="match status" value="1"/>
</dbReference>
<dbReference type="GO" id="GO:0003735">
    <property type="term" value="F:structural constituent of ribosome"/>
    <property type="evidence" value="ECO:0007669"/>
    <property type="project" value="InterPro"/>
</dbReference>
<comment type="similarity">
    <text evidence="1">Belongs to the universal ribosomal protein uL30 family.</text>
</comment>
<keyword evidence="4" id="KW-0687">Ribonucleoprotein</keyword>
<keyword evidence="3 7" id="KW-0689">Ribosomal protein</keyword>
<dbReference type="Gene3D" id="3.30.1390.20">
    <property type="entry name" value="Ribosomal protein L30, ferredoxin-like fold domain"/>
    <property type="match status" value="1"/>
</dbReference>
<name>W6TGX8_HOLOB</name>
<dbReference type="GO" id="GO:0006412">
    <property type="term" value="P:translation"/>
    <property type="evidence" value="ECO:0007669"/>
    <property type="project" value="InterPro"/>
</dbReference>
<keyword evidence="8" id="KW-1185">Reference proteome</keyword>
<dbReference type="RefSeq" id="WP_021827286.1">
    <property type="nucleotide sequence ID" value="NZ_AWTR02000059.1"/>
</dbReference>
<evidence type="ECO:0000256" key="4">
    <source>
        <dbReference type="ARBA" id="ARBA00023274"/>
    </source>
</evidence>
<comment type="caution">
    <text evidence="7">The sequence shown here is derived from an EMBL/GenBank/DDBJ whole genome shotgun (WGS) entry which is preliminary data.</text>
</comment>
<dbReference type="PANTHER" id="PTHR15892">
    <property type="entry name" value="MITOCHONDRIAL RIBOSOMAL PROTEIN L30"/>
    <property type="match status" value="1"/>
</dbReference>
<evidence type="ECO:0000313" key="8">
    <source>
        <dbReference type="Proteomes" id="UP000019112"/>
    </source>
</evidence>
<dbReference type="Proteomes" id="UP000019112">
    <property type="component" value="Unassembled WGS sequence"/>
</dbReference>
<sequence>MKYFRCIQYRSSIRVPSTQKKILKALGMKKLGKSKVLLYCPSVLGMVKKVEHLVKVELC</sequence>
<evidence type="ECO:0000313" key="7">
    <source>
        <dbReference type="EMBL" id="ETZ07190.1"/>
    </source>
</evidence>